<dbReference type="EMBL" id="CT573213">
    <property type="protein sequence ID" value="CAJ62280.1"/>
    <property type="molecule type" value="Genomic_DNA"/>
</dbReference>
<dbReference type="STRING" id="326424.FRAAL3637"/>
<organism evidence="6 7">
    <name type="scientific">Frankia alni (strain DSM 45986 / CECT 9034 / ACN14a)</name>
    <dbReference type="NCBI Taxonomy" id="326424"/>
    <lineage>
        <taxon>Bacteria</taxon>
        <taxon>Bacillati</taxon>
        <taxon>Actinomycetota</taxon>
        <taxon>Actinomycetes</taxon>
        <taxon>Frankiales</taxon>
        <taxon>Frankiaceae</taxon>
        <taxon>Frankia</taxon>
    </lineage>
</organism>
<keyword evidence="7" id="KW-1185">Reference proteome</keyword>
<evidence type="ECO:0000256" key="2">
    <source>
        <dbReference type="ARBA" id="ARBA00005582"/>
    </source>
</evidence>
<dbReference type="SUPFAM" id="SSF55811">
    <property type="entry name" value="Nudix"/>
    <property type="match status" value="1"/>
</dbReference>
<evidence type="ECO:0000256" key="3">
    <source>
        <dbReference type="ARBA" id="ARBA00022801"/>
    </source>
</evidence>
<evidence type="ECO:0000313" key="7">
    <source>
        <dbReference type="Proteomes" id="UP000000657"/>
    </source>
</evidence>
<dbReference type="PRINTS" id="PR00502">
    <property type="entry name" value="NUDIXFAMILY"/>
</dbReference>
<dbReference type="AlphaFoldDB" id="Q0RJN2"/>
<dbReference type="Pfam" id="PF00293">
    <property type="entry name" value="NUDIX"/>
    <property type="match status" value="1"/>
</dbReference>
<protein>
    <submittedName>
        <fullName evidence="6">MutT/nudix family protein</fullName>
    </submittedName>
</protein>
<dbReference type="PANTHER" id="PTHR43046">
    <property type="entry name" value="GDP-MANNOSE MANNOSYL HYDROLASE"/>
    <property type="match status" value="1"/>
</dbReference>
<comment type="similarity">
    <text evidence="2 4">Belongs to the Nudix hydrolase family.</text>
</comment>
<evidence type="ECO:0000259" key="5">
    <source>
        <dbReference type="PROSITE" id="PS51462"/>
    </source>
</evidence>
<dbReference type="InterPro" id="IPR015797">
    <property type="entry name" value="NUDIX_hydrolase-like_dom_sf"/>
</dbReference>
<evidence type="ECO:0000313" key="6">
    <source>
        <dbReference type="EMBL" id="CAJ62280.1"/>
    </source>
</evidence>
<proteinExistence type="inferred from homology"/>
<dbReference type="InterPro" id="IPR020476">
    <property type="entry name" value="Nudix_hydrolase"/>
</dbReference>
<dbReference type="PANTHER" id="PTHR43046:SF2">
    <property type="entry name" value="8-OXO-DGTP DIPHOSPHATASE-RELATED"/>
    <property type="match status" value="1"/>
</dbReference>
<reference evidence="6 7" key="1">
    <citation type="journal article" date="2007" name="Genome Res.">
        <title>Genome characteristics of facultatively symbiotic Frankia sp. strains reflect host range and host plant biogeography.</title>
        <authorList>
            <person name="Normand P."/>
            <person name="Lapierre P."/>
            <person name="Tisa L.S."/>
            <person name="Gogarten J.P."/>
            <person name="Alloisio N."/>
            <person name="Bagnarol E."/>
            <person name="Bassi C.A."/>
            <person name="Berry A.M."/>
            <person name="Bickhart D.M."/>
            <person name="Choisne N."/>
            <person name="Couloux A."/>
            <person name="Cournoyer B."/>
            <person name="Cruveiller S."/>
            <person name="Daubin V."/>
            <person name="Demange N."/>
            <person name="Francino M.P."/>
            <person name="Goltsman E."/>
            <person name="Huang Y."/>
            <person name="Kopp O.R."/>
            <person name="Labarre L."/>
            <person name="Lapidus A."/>
            <person name="Lavire C."/>
            <person name="Marechal J."/>
            <person name="Martinez M."/>
            <person name="Mastronunzio J.E."/>
            <person name="Mullin B.C."/>
            <person name="Niemann J."/>
            <person name="Pujic P."/>
            <person name="Rawnsley T."/>
            <person name="Rouy Z."/>
            <person name="Schenowitz C."/>
            <person name="Sellstedt A."/>
            <person name="Tavares F."/>
            <person name="Tomkins J.P."/>
            <person name="Vallenet D."/>
            <person name="Valverde C."/>
            <person name="Wall L.G."/>
            <person name="Wang Y."/>
            <person name="Medigue C."/>
            <person name="Benson D.R."/>
        </authorList>
    </citation>
    <scope>NUCLEOTIDE SEQUENCE [LARGE SCALE GENOMIC DNA]</scope>
    <source>
        <strain evidence="7">DSM 45986 / CECT 9034 / ACN14a</strain>
    </source>
</reference>
<dbReference type="InterPro" id="IPR020084">
    <property type="entry name" value="NUDIX_hydrolase_CS"/>
</dbReference>
<dbReference type="Gene3D" id="3.90.79.10">
    <property type="entry name" value="Nucleoside Triphosphate Pyrophosphohydrolase"/>
    <property type="match status" value="1"/>
</dbReference>
<keyword evidence="3 4" id="KW-0378">Hydrolase</keyword>
<dbReference type="PROSITE" id="PS00893">
    <property type="entry name" value="NUDIX_BOX"/>
    <property type="match status" value="1"/>
</dbReference>
<evidence type="ECO:0000256" key="1">
    <source>
        <dbReference type="ARBA" id="ARBA00001946"/>
    </source>
</evidence>
<gene>
    <name evidence="6" type="ordered locus">FRAAL3637</name>
</gene>
<name>Q0RJN2_FRAAA</name>
<accession>Q0RJN2</accession>
<dbReference type="KEGG" id="fal:FRAAL3637"/>
<dbReference type="eggNOG" id="COG1051">
    <property type="taxonomic scope" value="Bacteria"/>
</dbReference>
<dbReference type="RefSeq" id="WP_011604776.1">
    <property type="nucleotide sequence ID" value="NC_008278.1"/>
</dbReference>
<dbReference type="Proteomes" id="UP000000657">
    <property type="component" value="Chromosome"/>
</dbReference>
<sequence length="177" mass="19754">MQEGDGGPVGESARTWQAAMADASLACWELDEARRWLTDARGAPMPPLGAEVWVYDRSFTHVLLVRHRWRGWVPPGGEVEHGETPRQAAARELLEETGVHAALLPTPAMVVVRAYHHDWPATLGLSYVTIVDGSTPLRGEPGQPVRWQALAEEWTSYVADDPARIRRYAERLGRQIE</sequence>
<feature type="domain" description="Nudix hydrolase" evidence="5">
    <location>
        <begin position="45"/>
        <end position="174"/>
    </location>
</feature>
<evidence type="ECO:0000256" key="4">
    <source>
        <dbReference type="RuleBase" id="RU003476"/>
    </source>
</evidence>
<dbReference type="PROSITE" id="PS51462">
    <property type="entry name" value="NUDIX"/>
    <property type="match status" value="1"/>
</dbReference>
<dbReference type="HOGENOM" id="CLU_1544344_0_0_11"/>
<comment type="cofactor">
    <cofactor evidence="1">
        <name>Mg(2+)</name>
        <dbReference type="ChEBI" id="CHEBI:18420"/>
    </cofactor>
</comment>
<dbReference type="GO" id="GO:0016787">
    <property type="term" value="F:hydrolase activity"/>
    <property type="evidence" value="ECO:0007669"/>
    <property type="project" value="UniProtKB-KW"/>
</dbReference>
<dbReference type="InterPro" id="IPR000086">
    <property type="entry name" value="NUDIX_hydrolase_dom"/>
</dbReference>